<keyword evidence="1" id="KW-0472">Membrane</keyword>
<feature type="transmembrane region" description="Helical" evidence="1">
    <location>
        <begin position="69"/>
        <end position="91"/>
    </location>
</feature>
<keyword evidence="3" id="KW-1185">Reference proteome</keyword>
<evidence type="ECO:0000313" key="3">
    <source>
        <dbReference type="Proteomes" id="UP000824166"/>
    </source>
</evidence>
<dbReference type="EMBL" id="JAHOPC010000002">
    <property type="protein sequence ID" value="MBU8865540.1"/>
    <property type="molecule type" value="Genomic_DNA"/>
</dbReference>
<keyword evidence="1" id="KW-1133">Transmembrane helix</keyword>
<proteinExistence type="predicted"/>
<feature type="transmembrane region" description="Helical" evidence="1">
    <location>
        <begin position="103"/>
        <end position="120"/>
    </location>
</feature>
<name>A0ABS6I2D5_9MICC</name>
<organism evidence="2 3">
    <name type="scientific">Paenarthrobacter aromaticivorans</name>
    <dbReference type="NCBI Taxonomy" id="2849150"/>
    <lineage>
        <taxon>Bacteria</taxon>
        <taxon>Bacillati</taxon>
        <taxon>Actinomycetota</taxon>
        <taxon>Actinomycetes</taxon>
        <taxon>Micrococcales</taxon>
        <taxon>Micrococcaceae</taxon>
        <taxon>Paenarthrobacter</taxon>
    </lineage>
</organism>
<comment type="caution">
    <text evidence="2">The sequence shown here is derived from an EMBL/GenBank/DDBJ whole genome shotgun (WGS) entry which is preliminary data.</text>
</comment>
<reference evidence="2 3" key="1">
    <citation type="submission" date="2021-06" db="EMBL/GenBank/DDBJ databases">
        <authorList>
            <person name="Jeong J.W."/>
        </authorList>
    </citation>
    <scope>NUCLEOTIDE SEQUENCE [LARGE SCALE GENOMIC DNA]</scope>
    <source>
        <strain evidence="2 3">MMS21-TAE1-1</strain>
    </source>
</reference>
<feature type="transmembrane region" description="Helical" evidence="1">
    <location>
        <begin position="126"/>
        <end position="146"/>
    </location>
</feature>
<sequence length="153" mass="16304">MGEMEHGQADGQRGEARSASVAVAVLYVARIVTCLMIIGGLGLAIWMYVWLREVIATYPAQPDNDVTRGFFIGMAGGLGIAGLSVLALVGLSRGRRWGGIVDVLQWVVIWLPFWFGLQQFSADAFAISTTVSLVGALVGVLAFVAAPRGRLPK</sequence>
<dbReference type="Proteomes" id="UP000824166">
    <property type="component" value="Unassembled WGS sequence"/>
</dbReference>
<gene>
    <name evidence="2" type="ORF">KSW38_04465</name>
</gene>
<evidence type="ECO:0000256" key="1">
    <source>
        <dbReference type="SAM" id="Phobius"/>
    </source>
</evidence>
<evidence type="ECO:0000313" key="2">
    <source>
        <dbReference type="EMBL" id="MBU8865540.1"/>
    </source>
</evidence>
<keyword evidence="1" id="KW-0812">Transmembrane</keyword>
<accession>A0ABS6I2D5</accession>
<protein>
    <recommendedName>
        <fullName evidence="4">Integral membrane protein</fullName>
    </recommendedName>
</protein>
<feature type="transmembrane region" description="Helical" evidence="1">
    <location>
        <begin position="21"/>
        <end position="49"/>
    </location>
</feature>
<dbReference type="RefSeq" id="WP_216923156.1">
    <property type="nucleotide sequence ID" value="NZ_JAHOPC010000002.1"/>
</dbReference>
<evidence type="ECO:0008006" key="4">
    <source>
        <dbReference type="Google" id="ProtNLM"/>
    </source>
</evidence>